<evidence type="ECO:0000256" key="2">
    <source>
        <dbReference type="ARBA" id="ARBA00022490"/>
    </source>
</evidence>
<dbReference type="SMART" id="SM00981">
    <property type="entry name" value="THUMP"/>
    <property type="match status" value="1"/>
</dbReference>
<dbReference type="PANTHER" id="PTHR43209">
    <property type="entry name" value="TRNA SULFURTRANSFERASE"/>
    <property type="match status" value="1"/>
</dbReference>
<dbReference type="AlphaFoldDB" id="A0A315Y7R7"/>
<dbReference type="Pfam" id="PF22025">
    <property type="entry name" value="ThiI_fer"/>
    <property type="match status" value="1"/>
</dbReference>
<comment type="function">
    <text evidence="9">Catalyzes the ATP-dependent transfer of a sulfur to tRNA to produce 4-thiouridine in position 8 of tRNAs, which functions as a near-UV photosensor. Also catalyzes the transfer of sulfur to the sulfur carrier protein ThiS, forming ThiS-thiocarboxylate. This is a step in the synthesis of thiazole, in the thiamine biosynthesis pathway. The sulfur is donated as persulfide by IscS.</text>
</comment>
<dbReference type="CDD" id="cd11716">
    <property type="entry name" value="THUMP_ThiI"/>
    <property type="match status" value="1"/>
</dbReference>
<dbReference type="InterPro" id="IPR054173">
    <property type="entry name" value="ThiI_fer"/>
</dbReference>
<name>A0A315Y7R7_9EURY</name>
<keyword evidence="7 9" id="KW-0694">RNA-binding</keyword>
<dbReference type="NCBIfam" id="TIGR00342">
    <property type="entry name" value="tRNA uracil 4-sulfurtransferase ThiI"/>
    <property type="match status" value="1"/>
</dbReference>
<comment type="catalytic activity">
    <reaction evidence="9">
        <text>[ThiS sulfur-carrier protein]-C-terminal Gly-Gly-AMP + S-sulfanyl-L-cysteinyl-[cysteine desulfurase] + AH2 = [ThiS sulfur-carrier protein]-C-terminal-Gly-aminoethanethioate + L-cysteinyl-[cysteine desulfurase] + A + AMP + 2 H(+)</text>
        <dbReference type="Rhea" id="RHEA:43340"/>
        <dbReference type="Rhea" id="RHEA-COMP:12157"/>
        <dbReference type="Rhea" id="RHEA-COMP:12158"/>
        <dbReference type="Rhea" id="RHEA-COMP:12910"/>
        <dbReference type="Rhea" id="RHEA-COMP:19908"/>
        <dbReference type="ChEBI" id="CHEBI:13193"/>
        <dbReference type="ChEBI" id="CHEBI:15378"/>
        <dbReference type="ChEBI" id="CHEBI:17499"/>
        <dbReference type="ChEBI" id="CHEBI:29950"/>
        <dbReference type="ChEBI" id="CHEBI:61963"/>
        <dbReference type="ChEBI" id="CHEBI:90618"/>
        <dbReference type="ChEBI" id="CHEBI:232372"/>
        <dbReference type="ChEBI" id="CHEBI:456215"/>
    </reaction>
</comment>
<dbReference type="GO" id="GO:0009229">
    <property type="term" value="P:thiamine diphosphate biosynthetic process"/>
    <property type="evidence" value="ECO:0007669"/>
    <property type="project" value="UniProtKB-UniRule"/>
</dbReference>
<dbReference type="HAMAP" id="MF_00021">
    <property type="entry name" value="ThiI"/>
    <property type="match status" value="1"/>
</dbReference>
<evidence type="ECO:0000256" key="8">
    <source>
        <dbReference type="ARBA" id="ARBA00022977"/>
    </source>
</evidence>
<evidence type="ECO:0000256" key="3">
    <source>
        <dbReference type="ARBA" id="ARBA00022555"/>
    </source>
</evidence>
<comment type="subcellular location">
    <subcellularLocation>
        <location evidence="1 9">Cytoplasm</location>
    </subcellularLocation>
</comment>
<sequence length="384" mass="42568">MNYDLIIARYGEIGLKSPKIRSRFERKLVKNIKATFECDVERNQGRIYICPDDFEDGVEKLNRVFGVVSYSPATSTHTSYEDIDKTLTEYVEDLVSENLIDENTKFAIKCRRVGKHDFTSQEMAAHCGGVVRDVVLAPVDLTNPDLTIFVEVREERTFIFHEKIKGPGGLPLGTQGKVVVLLSSGIDSPVAAYLMMKRGCEVVALHCNNDPFAGPKVTELFNQLVDQLNIYAKGTPIKKRVIDYGEYLQAAKDNAPEKMTCVLCKSGMYHIAEKLAQKLGADAIVDGSSVGQVASQTLSNILATRYGVEMPILSPLIGLDKEEITAIAKEIGTFEISKIDDGGCSAVPKYPETRADLERVKEACEAMNQDVEIEKAFENIRKLD</sequence>
<evidence type="ECO:0000256" key="6">
    <source>
        <dbReference type="ARBA" id="ARBA00022840"/>
    </source>
</evidence>
<keyword evidence="8 9" id="KW-0784">Thiamine biosynthesis</keyword>
<dbReference type="GO" id="GO:0052837">
    <property type="term" value="P:thiazole biosynthetic process"/>
    <property type="evidence" value="ECO:0007669"/>
    <property type="project" value="TreeGrafter"/>
</dbReference>
<evidence type="ECO:0000313" key="11">
    <source>
        <dbReference type="EMBL" id="PWB85600.1"/>
    </source>
</evidence>
<feature type="binding site" evidence="9">
    <location>
        <position position="265"/>
    </location>
    <ligand>
        <name>ATP</name>
        <dbReference type="ChEBI" id="CHEBI:30616"/>
    </ligand>
</feature>
<keyword evidence="5 9" id="KW-0547">Nucleotide-binding</keyword>
<evidence type="ECO:0000256" key="4">
    <source>
        <dbReference type="ARBA" id="ARBA00022679"/>
    </source>
</evidence>
<dbReference type="SUPFAM" id="SSF52402">
    <property type="entry name" value="Adenine nucleotide alpha hydrolases-like"/>
    <property type="match status" value="1"/>
</dbReference>
<evidence type="ECO:0000313" key="12">
    <source>
        <dbReference type="Proteomes" id="UP000251717"/>
    </source>
</evidence>
<evidence type="ECO:0000256" key="1">
    <source>
        <dbReference type="ARBA" id="ARBA00004496"/>
    </source>
</evidence>
<dbReference type="GO" id="GO:0005524">
    <property type="term" value="F:ATP binding"/>
    <property type="evidence" value="ECO:0007669"/>
    <property type="project" value="UniProtKB-UniRule"/>
</dbReference>
<keyword evidence="12" id="KW-1185">Reference proteome</keyword>
<feature type="binding site" evidence="9">
    <location>
        <position position="287"/>
    </location>
    <ligand>
        <name>ATP</name>
        <dbReference type="ChEBI" id="CHEBI:30616"/>
    </ligand>
</feature>
<keyword evidence="4 9" id="KW-0808">Transferase</keyword>
<keyword evidence="6 9" id="KW-0067">ATP-binding</keyword>
<dbReference type="InterPro" id="IPR014729">
    <property type="entry name" value="Rossmann-like_a/b/a_fold"/>
</dbReference>
<proteinExistence type="inferred from homology"/>
<evidence type="ECO:0000259" key="10">
    <source>
        <dbReference type="PROSITE" id="PS51165"/>
    </source>
</evidence>
<reference evidence="11 12" key="1">
    <citation type="submission" date="2017-03" db="EMBL/GenBank/DDBJ databases">
        <title>Genome sequence of Methanobrevibacter thaueri.</title>
        <authorList>
            <person name="Poehlein A."/>
            <person name="Seedorf H."/>
            <person name="Daniel R."/>
        </authorList>
    </citation>
    <scope>NUCLEOTIDE SEQUENCE [LARGE SCALE GENOMIC DNA]</scope>
    <source>
        <strain evidence="11 12">DSM 11995</strain>
    </source>
</reference>
<dbReference type="InterPro" id="IPR049961">
    <property type="entry name" value="ThiI_N"/>
</dbReference>
<dbReference type="InterPro" id="IPR004114">
    <property type="entry name" value="THUMP_dom"/>
</dbReference>
<dbReference type="RefSeq" id="WP_116592553.1">
    <property type="nucleotide sequence ID" value="NZ_JBGUNC010000007.1"/>
</dbReference>
<protein>
    <recommendedName>
        <fullName evidence="9">Probable tRNA sulfurtransferase</fullName>
        <ecNumber evidence="9">2.8.1.4</ecNumber>
    </recommendedName>
    <alternativeName>
        <fullName evidence="9">Sulfur carrier protein ThiS sulfurtransferase</fullName>
    </alternativeName>
    <alternativeName>
        <fullName evidence="9">Thiamine biosynthesis protein ThiI</fullName>
    </alternativeName>
    <alternativeName>
        <fullName evidence="9">tRNA 4-thiouridine synthase</fullName>
    </alternativeName>
</protein>
<dbReference type="PROSITE" id="PS51165">
    <property type="entry name" value="THUMP"/>
    <property type="match status" value="1"/>
</dbReference>
<dbReference type="OrthoDB" id="372227at2157"/>
<evidence type="ECO:0000256" key="9">
    <source>
        <dbReference type="HAMAP-Rule" id="MF_00021"/>
    </source>
</evidence>
<dbReference type="PANTHER" id="PTHR43209:SF1">
    <property type="entry name" value="TRNA SULFURTRANSFERASE"/>
    <property type="match status" value="1"/>
</dbReference>
<dbReference type="GO" id="GO:0005829">
    <property type="term" value="C:cytosol"/>
    <property type="evidence" value="ECO:0007669"/>
    <property type="project" value="TreeGrafter"/>
</dbReference>
<dbReference type="GO" id="GO:0004810">
    <property type="term" value="F:CCA tRNA nucleotidyltransferase activity"/>
    <property type="evidence" value="ECO:0007669"/>
    <property type="project" value="InterPro"/>
</dbReference>
<comment type="similarity">
    <text evidence="9">Belongs to the ThiI family.</text>
</comment>
<dbReference type="EC" id="2.8.1.4" evidence="9"/>
<comment type="caution">
    <text evidence="11">The sequence shown here is derived from an EMBL/GenBank/DDBJ whole genome shotgun (WGS) entry which is preliminary data.</text>
</comment>
<feature type="binding site" evidence="9">
    <location>
        <begin position="181"/>
        <end position="182"/>
    </location>
    <ligand>
        <name>ATP</name>
        <dbReference type="ChEBI" id="CHEBI:30616"/>
    </ligand>
</feature>
<evidence type="ECO:0000256" key="7">
    <source>
        <dbReference type="ARBA" id="ARBA00022884"/>
    </source>
</evidence>
<dbReference type="InterPro" id="IPR049962">
    <property type="entry name" value="THUMP_ThiI"/>
</dbReference>
<dbReference type="SUPFAM" id="SSF143437">
    <property type="entry name" value="THUMP domain-like"/>
    <property type="match status" value="1"/>
</dbReference>
<organism evidence="11 12">
    <name type="scientific">Methanobrevibacter thaueri</name>
    <dbReference type="NCBI Taxonomy" id="190975"/>
    <lineage>
        <taxon>Archaea</taxon>
        <taxon>Methanobacteriati</taxon>
        <taxon>Methanobacteriota</taxon>
        <taxon>Methanomada group</taxon>
        <taxon>Methanobacteria</taxon>
        <taxon>Methanobacteriales</taxon>
        <taxon>Methanobacteriaceae</taxon>
        <taxon>Methanobrevibacter</taxon>
    </lineage>
</organism>
<comment type="catalytic activity">
    <reaction evidence="9">
        <text>[ThiI sulfur-carrier protein]-S-sulfanyl-L-cysteine + a uridine in tRNA + 2 reduced [2Fe-2S]-[ferredoxin] + ATP + H(+) = [ThiI sulfur-carrier protein]-L-cysteine + a 4-thiouridine in tRNA + 2 oxidized [2Fe-2S]-[ferredoxin] + AMP + diphosphate</text>
        <dbReference type="Rhea" id="RHEA:24176"/>
        <dbReference type="Rhea" id="RHEA-COMP:10000"/>
        <dbReference type="Rhea" id="RHEA-COMP:10001"/>
        <dbReference type="Rhea" id="RHEA-COMP:13337"/>
        <dbReference type="Rhea" id="RHEA-COMP:13338"/>
        <dbReference type="Rhea" id="RHEA-COMP:13339"/>
        <dbReference type="Rhea" id="RHEA-COMP:13340"/>
        <dbReference type="ChEBI" id="CHEBI:15378"/>
        <dbReference type="ChEBI" id="CHEBI:29950"/>
        <dbReference type="ChEBI" id="CHEBI:30616"/>
        <dbReference type="ChEBI" id="CHEBI:33019"/>
        <dbReference type="ChEBI" id="CHEBI:33737"/>
        <dbReference type="ChEBI" id="CHEBI:33738"/>
        <dbReference type="ChEBI" id="CHEBI:61963"/>
        <dbReference type="ChEBI" id="CHEBI:65315"/>
        <dbReference type="ChEBI" id="CHEBI:136798"/>
        <dbReference type="ChEBI" id="CHEBI:456215"/>
        <dbReference type="EC" id="2.8.1.4"/>
    </reaction>
</comment>
<dbReference type="InterPro" id="IPR050102">
    <property type="entry name" value="tRNA_sulfurtransferase_ThiI"/>
</dbReference>
<dbReference type="GO" id="GO:0009228">
    <property type="term" value="P:thiamine biosynthetic process"/>
    <property type="evidence" value="ECO:0007669"/>
    <property type="project" value="UniProtKB-KW"/>
</dbReference>
<comment type="caution">
    <text evidence="9">Lacks conserved residue(s) required for the propagation of feature annotation.</text>
</comment>
<keyword evidence="3 9" id="KW-0820">tRNA-binding</keyword>
<comment type="pathway">
    <text evidence="9">Cofactor biosynthesis; thiamine diphosphate biosynthesis.</text>
</comment>
<dbReference type="GO" id="GO:0140741">
    <property type="term" value="F:tRNA-uracil-4 sulfurtransferase activity"/>
    <property type="evidence" value="ECO:0007669"/>
    <property type="project" value="UniProtKB-EC"/>
</dbReference>
<dbReference type="UniPathway" id="UPA00060"/>
<gene>
    <name evidence="9 11" type="primary">thiI</name>
    <name evidence="11" type="ORF">MBBTH_16370</name>
</gene>
<dbReference type="Gene3D" id="3.40.50.620">
    <property type="entry name" value="HUPs"/>
    <property type="match status" value="1"/>
</dbReference>
<dbReference type="CDD" id="cd01712">
    <property type="entry name" value="PPase_ThiI"/>
    <property type="match status" value="1"/>
</dbReference>
<dbReference type="Proteomes" id="UP000251717">
    <property type="component" value="Unassembled WGS sequence"/>
</dbReference>
<feature type="domain" description="THUMP" evidence="10">
    <location>
        <begin position="55"/>
        <end position="163"/>
    </location>
</feature>
<accession>A0A315Y7R7</accession>
<dbReference type="GO" id="GO:0000049">
    <property type="term" value="F:tRNA binding"/>
    <property type="evidence" value="ECO:0007669"/>
    <property type="project" value="UniProtKB-UniRule"/>
</dbReference>
<keyword evidence="2 9" id="KW-0963">Cytoplasm</keyword>
<feature type="binding site" evidence="9">
    <location>
        <position position="296"/>
    </location>
    <ligand>
        <name>ATP</name>
        <dbReference type="ChEBI" id="CHEBI:30616"/>
    </ligand>
</feature>
<evidence type="ECO:0000256" key="5">
    <source>
        <dbReference type="ARBA" id="ARBA00022741"/>
    </source>
</evidence>
<dbReference type="Pfam" id="PF02926">
    <property type="entry name" value="THUMP"/>
    <property type="match status" value="1"/>
</dbReference>
<dbReference type="EMBL" id="MZGS01000026">
    <property type="protein sequence ID" value="PWB85600.1"/>
    <property type="molecule type" value="Genomic_DNA"/>
</dbReference>
<dbReference type="Gene3D" id="3.30.2130.30">
    <property type="match status" value="1"/>
</dbReference>
<dbReference type="GO" id="GO:0002937">
    <property type="term" value="P:tRNA 4-thiouridine biosynthesis"/>
    <property type="evidence" value="ECO:0007669"/>
    <property type="project" value="TreeGrafter"/>
</dbReference>
<dbReference type="Pfam" id="PF02568">
    <property type="entry name" value="ThiI"/>
    <property type="match status" value="1"/>
</dbReference>
<dbReference type="InterPro" id="IPR003720">
    <property type="entry name" value="tRNA_STrfase"/>
</dbReference>
<dbReference type="InterPro" id="IPR020536">
    <property type="entry name" value="ThiI_AANH"/>
</dbReference>